<dbReference type="EC" id="6.3.2.1" evidence="8"/>
<evidence type="ECO:0000256" key="4">
    <source>
        <dbReference type="ARBA" id="ARBA00022655"/>
    </source>
</evidence>
<keyword evidence="6 8" id="KW-0067">ATP-binding</keyword>
<comment type="function">
    <text evidence="8">Catalyzes the condensation of pantoate with beta-alanine in an ATP-dependent reaction via a pantoyl-adenylate intermediate.</text>
</comment>
<evidence type="ECO:0000256" key="3">
    <source>
        <dbReference type="ARBA" id="ARBA00022598"/>
    </source>
</evidence>
<accession>A0AAT9GHH9</accession>
<comment type="subcellular location">
    <subcellularLocation>
        <location evidence="8">Cytoplasm</location>
    </subcellularLocation>
</comment>
<feature type="binding site" evidence="8">
    <location>
        <position position="61"/>
    </location>
    <ligand>
        <name>(R)-pantoate</name>
        <dbReference type="ChEBI" id="CHEBI:15980"/>
    </ligand>
</feature>
<evidence type="ECO:0000313" key="9">
    <source>
        <dbReference type="EMBL" id="BFG70051.1"/>
    </source>
</evidence>
<feature type="binding site" evidence="8">
    <location>
        <begin position="30"/>
        <end position="37"/>
    </location>
    <ligand>
        <name>ATP</name>
        <dbReference type="ChEBI" id="CHEBI:30616"/>
    </ligand>
</feature>
<reference evidence="9" key="1">
    <citation type="submission" date="2024-02" db="EMBL/GenBank/DDBJ databases">
        <title>Sediminibacterium planktonica sp. nov. and Sediminibacterium longus sp. nov., isolated from surface lake and river water.</title>
        <authorList>
            <person name="Watanabe K."/>
            <person name="Takemine S."/>
            <person name="Ishii Y."/>
            <person name="Ogata Y."/>
            <person name="Shindo C."/>
            <person name="Suda W."/>
        </authorList>
    </citation>
    <scope>NUCLEOTIDE SEQUENCE</scope>
    <source>
        <strain evidence="9">KACHI17</strain>
    </source>
</reference>
<dbReference type="GO" id="GO:0004592">
    <property type="term" value="F:pantoate-beta-alanine ligase activity"/>
    <property type="evidence" value="ECO:0007669"/>
    <property type="project" value="UniProtKB-UniRule"/>
</dbReference>
<comment type="pathway">
    <text evidence="1 8">Cofactor biosynthesis; (R)-pantothenate biosynthesis; (R)-pantothenate from (R)-pantoate and beta-alanine: step 1/1.</text>
</comment>
<keyword evidence="3 8" id="KW-0436">Ligase</keyword>
<dbReference type="EMBL" id="AP029612">
    <property type="protein sequence ID" value="BFG70051.1"/>
    <property type="molecule type" value="Genomic_DNA"/>
</dbReference>
<comment type="miscellaneous">
    <text evidence="8">The reaction proceeds by a bi uni uni bi ping pong mechanism.</text>
</comment>
<dbReference type="InterPro" id="IPR014729">
    <property type="entry name" value="Rossmann-like_a/b/a_fold"/>
</dbReference>
<dbReference type="Pfam" id="PF02569">
    <property type="entry name" value="Pantoate_ligase"/>
    <property type="match status" value="1"/>
</dbReference>
<evidence type="ECO:0000256" key="2">
    <source>
        <dbReference type="ARBA" id="ARBA00009256"/>
    </source>
</evidence>
<feature type="active site" description="Proton donor" evidence="8">
    <location>
        <position position="37"/>
    </location>
</feature>
<dbReference type="RefSeq" id="WP_353550344.1">
    <property type="nucleotide sequence ID" value="NZ_AP029612.1"/>
</dbReference>
<feature type="binding site" evidence="8">
    <location>
        <position position="61"/>
    </location>
    <ligand>
        <name>beta-alanine</name>
        <dbReference type="ChEBI" id="CHEBI:57966"/>
    </ligand>
</feature>
<proteinExistence type="inferred from homology"/>
<evidence type="ECO:0000256" key="8">
    <source>
        <dbReference type="HAMAP-Rule" id="MF_00158"/>
    </source>
</evidence>
<comment type="subunit">
    <text evidence="8">Homodimer.</text>
</comment>
<keyword evidence="5 8" id="KW-0547">Nucleotide-binding</keyword>
<dbReference type="InterPro" id="IPR042176">
    <property type="entry name" value="Pantoate_ligase_C"/>
</dbReference>
<dbReference type="NCBIfam" id="TIGR00018">
    <property type="entry name" value="panC"/>
    <property type="match status" value="1"/>
</dbReference>
<comment type="caution">
    <text evidence="8">Lacks conserved residue(s) required for the propagation of feature annotation.</text>
</comment>
<dbReference type="SUPFAM" id="SSF52374">
    <property type="entry name" value="Nucleotidylyl transferase"/>
    <property type="match status" value="1"/>
</dbReference>
<dbReference type="GO" id="GO:0005524">
    <property type="term" value="F:ATP binding"/>
    <property type="evidence" value="ECO:0007669"/>
    <property type="project" value="UniProtKB-KW"/>
</dbReference>
<dbReference type="GO" id="GO:0015940">
    <property type="term" value="P:pantothenate biosynthetic process"/>
    <property type="evidence" value="ECO:0007669"/>
    <property type="project" value="UniProtKB-UniRule"/>
</dbReference>
<feature type="binding site" evidence="8">
    <location>
        <begin position="185"/>
        <end position="188"/>
    </location>
    <ligand>
        <name>ATP</name>
        <dbReference type="ChEBI" id="CHEBI:30616"/>
    </ligand>
</feature>
<dbReference type="InterPro" id="IPR003721">
    <property type="entry name" value="Pantoate_ligase"/>
</dbReference>
<name>A0AAT9GHH9_9BACT</name>
<dbReference type="AlphaFoldDB" id="A0AAT9GHH9"/>
<evidence type="ECO:0000256" key="6">
    <source>
        <dbReference type="ARBA" id="ARBA00022840"/>
    </source>
</evidence>
<organism evidence="9">
    <name type="scientific">Sediminibacterium sp. KACHI17</name>
    <dbReference type="NCBI Taxonomy" id="1751071"/>
    <lineage>
        <taxon>Bacteria</taxon>
        <taxon>Pseudomonadati</taxon>
        <taxon>Bacteroidota</taxon>
        <taxon>Chitinophagia</taxon>
        <taxon>Chitinophagales</taxon>
        <taxon>Chitinophagaceae</taxon>
        <taxon>Sediminibacterium</taxon>
    </lineage>
</organism>
<dbReference type="PANTHER" id="PTHR21299:SF1">
    <property type="entry name" value="PANTOATE--BETA-ALANINE LIGASE"/>
    <property type="match status" value="1"/>
</dbReference>
<keyword evidence="8" id="KW-0963">Cytoplasm</keyword>
<evidence type="ECO:0000256" key="1">
    <source>
        <dbReference type="ARBA" id="ARBA00004990"/>
    </source>
</evidence>
<evidence type="ECO:0000256" key="7">
    <source>
        <dbReference type="ARBA" id="ARBA00048258"/>
    </source>
</evidence>
<dbReference type="HAMAP" id="MF_00158">
    <property type="entry name" value="PanC"/>
    <property type="match status" value="1"/>
</dbReference>
<dbReference type="GO" id="GO:0005737">
    <property type="term" value="C:cytoplasm"/>
    <property type="evidence" value="ECO:0007669"/>
    <property type="project" value="UniProtKB-SubCell"/>
</dbReference>
<dbReference type="Gene3D" id="3.30.1300.10">
    <property type="entry name" value="Pantoate-beta-alanine ligase, C-terminal domain"/>
    <property type="match status" value="1"/>
</dbReference>
<dbReference type="PANTHER" id="PTHR21299">
    <property type="entry name" value="CYTIDYLATE KINASE/PANTOATE-BETA-ALANINE LIGASE"/>
    <property type="match status" value="1"/>
</dbReference>
<dbReference type="Gene3D" id="3.40.50.620">
    <property type="entry name" value="HUPs"/>
    <property type="match status" value="1"/>
</dbReference>
<feature type="binding site" evidence="8">
    <location>
        <position position="154"/>
    </location>
    <ligand>
        <name>(R)-pantoate</name>
        <dbReference type="ChEBI" id="CHEBI:15980"/>
    </ligand>
</feature>
<gene>
    <name evidence="8 9" type="primary">panC</name>
    <name evidence="9" type="ORF">KACHI17_09320</name>
</gene>
<sequence>MILFRKGDELKKYLIAKTGQGLNIGFVPTMGALHEGHLSLIRAAKERSDLVVSSIFVNPTQFNDQQDYLHYPKTIDQDILALEKSACDILFMPDVKEIYPDNYLPLSYDLGFLETVLEGKFRPGHFQGVCQVVDRMLEIVTPGLLFLGQKDYQQCMVIERLIQLKHPSTRLLIVPTMREKNGLAMSSRNLRLSTTDRVKAEAIYKGLMKIKAQLQQGTLQQLCEEVSNDLLDAGFEKVDYISISHATTLAPVNEWDGKTPLVALAAAFISGVRLIDNIPLT</sequence>
<feature type="binding site" evidence="8">
    <location>
        <begin position="148"/>
        <end position="151"/>
    </location>
    <ligand>
        <name>ATP</name>
        <dbReference type="ChEBI" id="CHEBI:30616"/>
    </ligand>
</feature>
<evidence type="ECO:0000256" key="5">
    <source>
        <dbReference type="ARBA" id="ARBA00022741"/>
    </source>
</evidence>
<comment type="catalytic activity">
    <reaction evidence="7 8">
        <text>(R)-pantoate + beta-alanine + ATP = (R)-pantothenate + AMP + diphosphate + H(+)</text>
        <dbReference type="Rhea" id="RHEA:10912"/>
        <dbReference type="ChEBI" id="CHEBI:15378"/>
        <dbReference type="ChEBI" id="CHEBI:15980"/>
        <dbReference type="ChEBI" id="CHEBI:29032"/>
        <dbReference type="ChEBI" id="CHEBI:30616"/>
        <dbReference type="ChEBI" id="CHEBI:33019"/>
        <dbReference type="ChEBI" id="CHEBI:57966"/>
        <dbReference type="ChEBI" id="CHEBI:456215"/>
        <dbReference type="EC" id="6.3.2.1"/>
    </reaction>
</comment>
<comment type="similarity">
    <text evidence="2 8">Belongs to the pantothenate synthetase family.</text>
</comment>
<keyword evidence="4 8" id="KW-0566">Pantothenate biosynthesis</keyword>
<protein>
    <recommendedName>
        <fullName evidence="8">Pantothenate synthetase</fullName>
        <shortName evidence="8">PS</shortName>
        <ecNumber evidence="8">6.3.2.1</ecNumber>
    </recommendedName>
    <alternativeName>
        <fullName evidence="8">Pantoate--beta-alanine ligase</fullName>
    </alternativeName>
    <alternativeName>
        <fullName evidence="8">Pantoate-activating enzyme</fullName>
    </alternativeName>
</protein>